<dbReference type="GO" id="GO:0006412">
    <property type="term" value="P:translation"/>
    <property type="evidence" value="ECO:0007669"/>
    <property type="project" value="InterPro"/>
</dbReference>
<dbReference type="PRINTS" id="PR01250">
    <property type="entry name" value="RIBOSOMALL34"/>
</dbReference>
<dbReference type="PANTHER" id="PTHR46595">
    <property type="entry name" value="60S RIBOSOMAL PROTEIN L34"/>
    <property type="match status" value="1"/>
</dbReference>
<evidence type="ECO:0000256" key="1">
    <source>
        <dbReference type="ARBA" id="ARBA00009875"/>
    </source>
</evidence>
<reference evidence="7" key="1">
    <citation type="submission" date="2022-12" db="EMBL/GenBank/DDBJ databases">
        <title>Genome assemblies of Blomia tropicalis.</title>
        <authorList>
            <person name="Cui Y."/>
        </authorList>
    </citation>
    <scope>NUCLEOTIDE SEQUENCE</scope>
    <source>
        <tissue evidence="7">Adult mites</tissue>
    </source>
</reference>
<gene>
    <name evidence="7" type="ORF">RDWZM_004587</name>
</gene>
<evidence type="ECO:0000256" key="3">
    <source>
        <dbReference type="ARBA" id="ARBA00023274"/>
    </source>
</evidence>
<keyword evidence="2" id="KW-0689">Ribosomal protein</keyword>
<feature type="region of interest" description="Disordered" evidence="6">
    <location>
        <begin position="120"/>
        <end position="150"/>
    </location>
</feature>
<evidence type="ECO:0000256" key="6">
    <source>
        <dbReference type="SAM" id="MobiDB-lite"/>
    </source>
</evidence>
<dbReference type="GO" id="GO:0005840">
    <property type="term" value="C:ribosome"/>
    <property type="evidence" value="ECO:0007669"/>
    <property type="project" value="UniProtKB-KW"/>
</dbReference>
<protein>
    <recommendedName>
        <fullName evidence="4">Large ribosomal subunit protein eL34</fullName>
    </recommendedName>
    <alternativeName>
        <fullName evidence="5">60S ribosomal protein L34</fullName>
    </alternativeName>
</protein>
<comment type="similarity">
    <text evidence="1">Belongs to the eukaryotic ribosomal protein eL34 family.</text>
</comment>
<dbReference type="InterPro" id="IPR038562">
    <property type="entry name" value="Ribosomal_eL34_C_sf"/>
</dbReference>
<dbReference type="InterPro" id="IPR018065">
    <property type="entry name" value="Ribosomal_eL34_CS"/>
</dbReference>
<proteinExistence type="inferred from homology"/>
<name>A0A9Q0M407_BLOTA</name>
<dbReference type="OrthoDB" id="277449at2759"/>
<evidence type="ECO:0000256" key="4">
    <source>
        <dbReference type="ARBA" id="ARBA00035227"/>
    </source>
</evidence>
<dbReference type="GO" id="GO:0003735">
    <property type="term" value="F:structural constituent of ribosome"/>
    <property type="evidence" value="ECO:0007669"/>
    <property type="project" value="InterPro"/>
</dbReference>
<dbReference type="InterPro" id="IPR008195">
    <property type="entry name" value="Ribosomal_eL34"/>
</dbReference>
<feature type="compositionally biased region" description="Low complexity" evidence="6">
    <location>
        <begin position="120"/>
        <end position="141"/>
    </location>
</feature>
<dbReference type="EMBL" id="JAPWDV010000002">
    <property type="protein sequence ID" value="KAJ6218775.1"/>
    <property type="molecule type" value="Genomic_DNA"/>
</dbReference>
<evidence type="ECO:0000313" key="8">
    <source>
        <dbReference type="Proteomes" id="UP001142055"/>
    </source>
</evidence>
<evidence type="ECO:0000256" key="5">
    <source>
        <dbReference type="ARBA" id="ARBA00035333"/>
    </source>
</evidence>
<evidence type="ECO:0000256" key="2">
    <source>
        <dbReference type="ARBA" id="ARBA00022980"/>
    </source>
</evidence>
<keyword evidence="8" id="KW-1185">Reference proteome</keyword>
<keyword evidence="3" id="KW-0687">Ribonucleoprotein</keyword>
<organism evidence="7 8">
    <name type="scientific">Blomia tropicalis</name>
    <name type="common">Mite</name>
    <dbReference type="NCBI Taxonomy" id="40697"/>
    <lineage>
        <taxon>Eukaryota</taxon>
        <taxon>Metazoa</taxon>
        <taxon>Ecdysozoa</taxon>
        <taxon>Arthropoda</taxon>
        <taxon>Chelicerata</taxon>
        <taxon>Arachnida</taxon>
        <taxon>Acari</taxon>
        <taxon>Acariformes</taxon>
        <taxon>Sarcoptiformes</taxon>
        <taxon>Astigmata</taxon>
        <taxon>Glycyphagoidea</taxon>
        <taxon>Echimyopodidae</taxon>
        <taxon>Blomia</taxon>
    </lineage>
</organism>
<dbReference type="Proteomes" id="UP001142055">
    <property type="component" value="Chromosome 2"/>
</dbReference>
<accession>A0A9Q0M407</accession>
<dbReference type="Pfam" id="PF01199">
    <property type="entry name" value="Ribosomal_L34e"/>
    <property type="match status" value="1"/>
</dbReference>
<evidence type="ECO:0000313" key="7">
    <source>
        <dbReference type="EMBL" id="KAJ6218775.1"/>
    </source>
</evidence>
<dbReference type="PROSITE" id="PS01145">
    <property type="entry name" value="RIBOSOMAL_L34E"/>
    <property type="match status" value="1"/>
</dbReference>
<dbReference type="GO" id="GO:1990904">
    <property type="term" value="C:ribonucleoprotein complex"/>
    <property type="evidence" value="ECO:0007669"/>
    <property type="project" value="UniProtKB-KW"/>
</dbReference>
<dbReference type="OMA" id="RCHKCVR"/>
<sequence length="150" mass="16439">MVQRLTYRRRLSYNTQSNRRKISKTPGGRLVYLYTKKNGSVSKCGDCKLKLRGIAYARPADLARLSHRRKTVTRAYGGSKCASCVRNRIVRAFLIEEEKIVAKMLRPQLKAGVVAAAAPAPAPVKGKGKPAPQQQTQAKTAGKGGKKSTK</sequence>
<dbReference type="Gene3D" id="6.20.340.10">
    <property type="match status" value="1"/>
</dbReference>
<dbReference type="Gene3D" id="6.20.370.70">
    <property type="match status" value="1"/>
</dbReference>
<comment type="caution">
    <text evidence="7">The sequence shown here is derived from an EMBL/GenBank/DDBJ whole genome shotgun (WGS) entry which is preliminary data.</text>
</comment>
<dbReference type="AlphaFoldDB" id="A0A9Q0M407"/>